<name>A0ABX0IVA2_9FLAO</name>
<dbReference type="PANTHER" id="PTHR41339">
    <property type="entry name" value="LIPL48"/>
    <property type="match status" value="1"/>
</dbReference>
<keyword evidence="1" id="KW-0732">Signal</keyword>
<reference evidence="3" key="1">
    <citation type="submission" date="2019-05" db="EMBL/GenBank/DDBJ databases">
        <title>Flavobacterium profundi sp. nov., isolated from a deep-sea seamount.</title>
        <authorList>
            <person name="Zhang D.-C."/>
        </authorList>
    </citation>
    <scope>NUCLEOTIDE SEQUENCE [LARGE SCALE GENOMIC DNA]</scope>
    <source>
        <strain evidence="3">EC11</strain>
    </source>
</reference>
<organism evidence="2 3">
    <name type="scientific">Flavobacterium jejuense</name>
    <dbReference type="NCBI Taxonomy" id="1544455"/>
    <lineage>
        <taxon>Bacteria</taxon>
        <taxon>Pseudomonadati</taxon>
        <taxon>Bacteroidota</taxon>
        <taxon>Flavobacteriia</taxon>
        <taxon>Flavobacteriales</taxon>
        <taxon>Flavobacteriaceae</taxon>
        <taxon>Flavobacterium</taxon>
    </lineage>
</organism>
<evidence type="ECO:0000313" key="2">
    <source>
        <dbReference type="EMBL" id="NHN26458.1"/>
    </source>
</evidence>
<evidence type="ECO:0000313" key="3">
    <source>
        <dbReference type="Proteomes" id="UP000817854"/>
    </source>
</evidence>
<evidence type="ECO:0000256" key="1">
    <source>
        <dbReference type="SAM" id="SignalP"/>
    </source>
</evidence>
<dbReference type="RefSeq" id="WP_140962782.1">
    <property type="nucleotide sequence ID" value="NZ_VEVQ02000007.1"/>
</dbReference>
<comment type="caution">
    <text evidence="2">The sequence shown here is derived from an EMBL/GenBank/DDBJ whole genome shotgun (WGS) entry which is preliminary data.</text>
</comment>
<sequence>MKTNLLLLLTISSLCSSIYAQSGLGVNEKENMLEYWTEFDPKKKEYREPKKIIAGYISENTTLYSRDTYLLEGIVYVINNAVLTIEQGTVIRGDSKTCGTLVITKGAKIVAEGTESFPIVFTTNKDSFSRKSGDWGGIVIMGDAPINNFGGVGILNFDLDSSYNRYGGDNAAGSSGVLKYVRVEYAGRKLKSKKELNGISFAGVGSGTKIENIQVSFSDDDSFEFYGGNVKLKNLISYRASDDDFDFTQGVQANFTNSIAIRNPYSSDLENSRCLEINSNDDIEKFDPLRNKTNVTATNLVLVNMEDNDQGLVKEAVFASKDSQLTFSNSVVYGFKDLLMVKEFSYIDELEHYIKLKNLVVGHCTNMISSMKPKDVLGMDLDYFFSKNNIKVSDGLIEDYFMNSNVLETPDFRYLKIERTNNSLVNK</sequence>
<feature type="chain" id="PRO_5046364046" description="T9SS C-terminal target domain-containing protein" evidence="1">
    <location>
        <begin position="21"/>
        <end position="427"/>
    </location>
</feature>
<evidence type="ECO:0008006" key="4">
    <source>
        <dbReference type="Google" id="ProtNLM"/>
    </source>
</evidence>
<reference evidence="2 3" key="3">
    <citation type="submission" date="2020-02" db="EMBL/GenBank/DDBJ databases">
        <title>Flavobacterium profundi sp. nov., isolated from a deep-sea seamount.</title>
        <authorList>
            <person name="Zhang D.-C."/>
        </authorList>
    </citation>
    <scope>NUCLEOTIDE SEQUENCE [LARGE SCALE GENOMIC DNA]</scope>
    <source>
        <strain evidence="2 3">EC11</strain>
    </source>
</reference>
<keyword evidence="3" id="KW-1185">Reference proteome</keyword>
<gene>
    <name evidence="2" type="ORF">FIA58_012295</name>
</gene>
<feature type="signal peptide" evidence="1">
    <location>
        <begin position="1"/>
        <end position="20"/>
    </location>
</feature>
<proteinExistence type="predicted"/>
<dbReference type="EMBL" id="VEVQ02000007">
    <property type="protein sequence ID" value="NHN26458.1"/>
    <property type="molecule type" value="Genomic_DNA"/>
</dbReference>
<accession>A0ABX0IVA2</accession>
<dbReference type="Proteomes" id="UP000817854">
    <property type="component" value="Unassembled WGS sequence"/>
</dbReference>
<reference evidence="2 3" key="2">
    <citation type="submission" date="2019-05" db="EMBL/GenBank/DDBJ databases">
        <authorList>
            <person name="Lianzixin W."/>
        </authorList>
    </citation>
    <scope>NUCLEOTIDE SEQUENCE [LARGE SCALE GENOMIC DNA]</scope>
    <source>
        <strain evidence="2 3">EC11</strain>
    </source>
</reference>
<protein>
    <recommendedName>
        <fullName evidence="4">T9SS C-terminal target domain-containing protein</fullName>
    </recommendedName>
</protein>
<dbReference type="PANTHER" id="PTHR41339:SF1">
    <property type="entry name" value="SECRETED PROTEIN"/>
    <property type="match status" value="1"/>
</dbReference>